<dbReference type="InterPro" id="IPR004114">
    <property type="entry name" value="THUMP_dom"/>
</dbReference>
<feature type="domain" description="RlmL ferredoxin-like" evidence="5">
    <location>
        <begin position="4"/>
        <end position="58"/>
    </location>
</feature>
<comment type="caution">
    <text evidence="6">The sequence shown here is derived from an EMBL/GenBank/DDBJ whole genome shotgun (WGS) entry which is preliminary data.</text>
</comment>
<keyword evidence="2" id="KW-0808">Transferase</keyword>
<evidence type="ECO:0000259" key="3">
    <source>
        <dbReference type="Pfam" id="PF01170"/>
    </source>
</evidence>
<dbReference type="Pfam" id="PF02926">
    <property type="entry name" value="THUMP"/>
    <property type="match status" value="1"/>
</dbReference>
<dbReference type="InterPro" id="IPR000241">
    <property type="entry name" value="RlmKL-like_Mtase"/>
</dbReference>
<dbReference type="GO" id="GO:0003723">
    <property type="term" value="F:RNA binding"/>
    <property type="evidence" value="ECO:0007669"/>
    <property type="project" value="InterPro"/>
</dbReference>
<dbReference type="InterPro" id="IPR054170">
    <property type="entry name" value="RlmL_1st"/>
</dbReference>
<dbReference type="Proteomes" id="UP000245793">
    <property type="component" value="Unassembled WGS sequence"/>
</dbReference>
<protein>
    <submittedName>
        <fullName evidence="6">Putative N6-adenine-specific DNA methylase</fullName>
    </submittedName>
</protein>
<sequence>MIYTLTATCHFGTEAVLKREILDLGLEIKSVTDGHIEFYGTSADIFRANLWLRTAERVHINLLEFNAYTFDELYENVFSLDWADILPEDANFVINGRSYESKLFSISDCQRITERAIIDKLNLTYNKDYYEKTGKKFNFEISINRDHAILYLDSSGAGLHKRGYRKMQGAAPIKETLAAAMINLSVWNKDRPLYDPFCGSGTIPIEAAMIARNIAPGILRRFSCEHFEFLDLSEFRTIRKDAKAAINKDMALNITGSDYDRNMIMIARDNTQNIGVEDIFLFTKEVRKVEIDDEYGVIITNPPYGIRLDDELLDRTYGNFKTLIDKLPTWSTYIITDYEKLETVLDRKADKNRKLYNGKIKTYYYTFLGPRPPKEYYEKL</sequence>
<dbReference type="PROSITE" id="PS00092">
    <property type="entry name" value="N6_MTASE"/>
    <property type="match status" value="1"/>
</dbReference>
<feature type="domain" description="THUMP" evidence="4">
    <location>
        <begin position="68"/>
        <end position="153"/>
    </location>
</feature>
<dbReference type="PANTHER" id="PTHR47313:SF1">
    <property type="entry name" value="RIBOSOMAL RNA LARGE SUBUNIT METHYLTRANSFERASE K_L"/>
    <property type="match status" value="1"/>
</dbReference>
<dbReference type="InterPro" id="IPR029063">
    <property type="entry name" value="SAM-dependent_MTases_sf"/>
</dbReference>
<dbReference type="Pfam" id="PF01170">
    <property type="entry name" value="UPF0020"/>
    <property type="match status" value="1"/>
</dbReference>
<name>A0A2U1E3J3_9FIRM</name>
<feature type="domain" description="Ribosomal RNA large subunit methyltransferase K/L-like methyltransferase" evidence="3">
    <location>
        <begin position="162"/>
        <end position="363"/>
    </location>
</feature>
<dbReference type="EMBL" id="QEKV01000004">
    <property type="protein sequence ID" value="PVY94523.1"/>
    <property type="molecule type" value="Genomic_DNA"/>
</dbReference>
<dbReference type="Pfam" id="PF22020">
    <property type="entry name" value="RlmL_1st"/>
    <property type="match status" value="1"/>
</dbReference>
<evidence type="ECO:0000256" key="2">
    <source>
        <dbReference type="ARBA" id="ARBA00022679"/>
    </source>
</evidence>
<evidence type="ECO:0000259" key="4">
    <source>
        <dbReference type="Pfam" id="PF02926"/>
    </source>
</evidence>
<dbReference type="GO" id="GO:0008990">
    <property type="term" value="F:rRNA (guanine-N2-)-methyltransferase activity"/>
    <property type="evidence" value="ECO:0007669"/>
    <property type="project" value="TreeGrafter"/>
</dbReference>
<evidence type="ECO:0000259" key="5">
    <source>
        <dbReference type="Pfam" id="PF22020"/>
    </source>
</evidence>
<dbReference type="InterPro" id="IPR053943">
    <property type="entry name" value="RlmKL-like_Mtase_CS"/>
</dbReference>
<proteinExistence type="predicted"/>
<dbReference type="AlphaFoldDB" id="A0A2U1E3J3"/>
<dbReference type="CDD" id="cd11715">
    <property type="entry name" value="THUMP_AdoMetMT"/>
    <property type="match status" value="1"/>
</dbReference>
<evidence type="ECO:0000313" key="6">
    <source>
        <dbReference type="EMBL" id="PVY94523.1"/>
    </source>
</evidence>
<dbReference type="PANTHER" id="PTHR47313">
    <property type="entry name" value="RIBOSOMAL RNA LARGE SUBUNIT METHYLTRANSFERASE K/L"/>
    <property type="match status" value="1"/>
</dbReference>
<reference evidence="6 7" key="1">
    <citation type="submission" date="2018-04" db="EMBL/GenBank/DDBJ databases">
        <title>Genomic Encyclopedia of Type Strains, Phase IV (KMG-IV): sequencing the most valuable type-strain genomes for metagenomic binning, comparative biology and taxonomic classification.</title>
        <authorList>
            <person name="Goeker M."/>
        </authorList>
    </citation>
    <scope>NUCLEOTIDE SEQUENCE [LARGE SCALE GENOMIC DNA]</scope>
    <source>
        <strain evidence="6 7">DSM 20705</strain>
    </source>
</reference>
<gene>
    <name evidence="6" type="ORF">C7381_10424</name>
</gene>
<dbReference type="SUPFAM" id="SSF53335">
    <property type="entry name" value="S-adenosyl-L-methionine-dependent methyltransferases"/>
    <property type="match status" value="1"/>
</dbReference>
<dbReference type="GO" id="GO:0070043">
    <property type="term" value="F:rRNA (guanine-N7-)-methyltransferase activity"/>
    <property type="evidence" value="ECO:0007669"/>
    <property type="project" value="TreeGrafter"/>
</dbReference>
<keyword evidence="7" id="KW-1185">Reference proteome</keyword>
<dbReference type="RefSeq" id="WP_116479975.1">
    <property type="nucleotide sequence ID" value="NZ_CP096650.1"/>
</dbReference>
<dbReference type="Gene3D" id="3.30.2130.30">
    <property type="match status" value="1"/>
</dbReference>
<dbReference type="InterPro" id="IPR002052">
    <property type="entry name" value="DNA_methylase_N6_adenine_CS"/>
</dbReference>
<evidence type="ECO:0000313" key="7">
    <source>
        <dbReference type="Proteomes" id="UP000245793"/>
    </source>
</evidence>
<accession>A0A2U1E3J3</accession>
<evidence type="ECO:0000256" key="1">
    <source>
        <dbReference type="ARBA" id="ARBA00022603"/>
    </source>
</evidence>
<keyword evidence="1 6" id="KW-0489">Methyltransferase</keyword>
<organism evidence="6 7">
    <name type="scientific">Ezakiella coagulans</name>
    <dbReference type="NCBI Taxonomy" id="46507"/>
    <lineage>
        <taxon>Bacteria</taxon>
        <taxon>Bacillati</taxon>
        <taxon>Bacillota</taxon>
        <taxon>Tissierellia</taxon>
        <taxon>Ezakiella</taxon>
    </lineage>
</organism>
<dbReference type="PROSITE" id="PS01261">
    <property type="entry name" value="UPF0020"/>
    <property type="match status" value="1"/>
</dbReference>
<dbReference type="Gene3D" id="3.40.50.150">
    <property type="entry name" value="Vaccinia Virus protein VP39"/>
    <property type="match status" value="1"/>
</dbReference>